<dbReference type="InterPro" id="IPR002933">
    <property type="entry name" value="Peptidase_M20"/>
</dbReference>
<comment type="caution">
    <text evidence="6">The sequence shown here is derived from an EMBL/GenBank/DDBJ whole genome shotgun (WGS) entry which is preliminary data.</text>
</comment>
<keyword evidence="5" id="KW-0862">Zinc</keyword>
<evidence type="ECO:0000256" key="3">
    <source>
        <dbReference type="ARBA" id="ARBA00022723"/>
    </source>
</evidence>
<dbReference type="Pfam" id="PF01546">
    <property type="entry name" value="Peptidase_M20"/>
    <property type="match status" value="1"/>
</dbReference>
<protein>
    <submittedName>
        <fullName evidence="6">M20/M25/M40 family metallo-hydrolase</fullName>
    </submittedName>
</protein>
<evidence type="ECO:0000313" key="6">
    <source>
        <dbReference type="EMBL" id="MFC5271836.1"/>
    </source>
</evidence>
<dbReference type="SUPFAM" id="SSF53187">
    <property type="entry name" value="Zn-dependent exopeptidases"/>
    <property type="match status" value="1"/>
</dbReference>
<keyword evidence="7" id="KW-1185">Reference proteome</keyword>
<gene>
    <name evidence="6" type="ORF">ACFPIB_14555</name>
</gene>
<reference evidence="7" key="1">
    <citation type="journal article" date="2019" name="Int. J. Syst. Evol. Microbiol.">
        <title>The Global Catalogue of Microorganisms (GCM) 10K type strain sequencing project: providing services to taxonomists for standard genome sequencing and annotation.</title>
        <authorList>
            <consortium name="The Broad Institute Genomics Platform"/>
            <consortium name="The Broad Institute Genome Sequencing Center for Infectious Disease"/>
            <person name="Wu L."/>
            <person name="Ma J."/>
        </authorList>
    </citation>
    <scope>NUCLEOTIDE SEQUENCE [LARGE SCALE GENOMIC DNA]</scope>
    <source>
        <strain evidence="7">KACC 12602</strain>
    </source>
</reference>
<dbReference type="Proteomes" id="UP001596161">
    <property type="component" value="Unassembled WGS sequence"/>
</dbReference>
<dbReference type="PANTHER" id="PTHR45962">
    <property type="entry name" value="N-FATTY-ACYL-AMINO ACID SYNTHASE/HYDROLASE PM20D1"/>
    <property type="match status" value="1"/>
</dbReference>
<evidence type="ECO:0000256" key="4">
    <source>
        <dbReference type="ARBA" id="ARBA00022801"/>
    </source>
</evidence>
<proteinExistence type="inferred from homology"/>
<dbReference type="PANTHER" id="PTHR45962:SF1">
    <property type="entry name" value="N-FATTY-ACYL-AMINO ACID SYNTHASE_HYDROLASE PM20D1"/>
    <property type="match status" value="1"/>
</dbReference>
<dbReference type="Gene3D" id="3.40.630.10">
    <property type="entry name" value="Zn peptidases"/>
    <property type="match status" value="1"/>
</dbReference>
<evidence type="ECO:0000256" key="5">
    <source>
        <dbReference type="ARBA" id="ARBA00022833"/>
    </source>
</evidence>
<organism evidence="6 7">
    <name type="scientific">Adhaeribacter terreus</name>
    <dbReference type="NCBI Taxonomy" id="529703"/>
    <lineage>
        <taxon>Bacteria</taxon>
        <taxon>Pseudomonadati</taxon>
        <taxon>Bacteroidota</taxon>
        <taxon>Cytophagia</taxon>
        <taxon>Cytophagales</taxon>
        <taxon>Hymenobacteraceae</taxon>
        <taxon>Adhaeribacter</taxon>
    </lineage>
</organism>
<evidence type="ECO:0000313" key="7">
    <source>
        <dbReference type="Proteomes" id="UP001596161"/>
    </source>
</evidence>
<sequence>MKKLFTVLLVLLLVFIAFLAFRTLTFSSRQHSVSPVPKTAVSDSAKFHLAKAIRIKTISPEDPQDFDSVAFHQFRNFLQKTYPLTQEKLAPKVINEFSLLYKWQGSDTRLKPVILMGHLDVVPVAEETLKEWKATPFGGEIKHGHIWGRGAIDDKMSIIGILEATEMLLKQGFQPKRTIYLAFGHDEEVGGKYGAQAIVKHLQTENIQAEFVVCHHPKTGSRPGNRRSVDRNFGERIYLAGTYGQRGRRPFFHAAKRNGHRCNFPGNIQAPAKTI</sequence>
<dbReference type="EMBL" id="JBHSKT010000009">
    <property type="protein sequence ID" value="MFC5271836.1"/>
    <property type="molecule type" value="Genomic_DNA"/>
</dbReference>
<name>A0ABW0EFU7_9BACT</name>
<dbReference type="InterPro" id="IPR047177">
    <property type="entry name" value="Pept_M20A"/>
</dbReference>
<keyword evidence="4" id="KW-0378">Hydrolase</keyword>
<keyword evidence="2" id="KW-0645">Protease</keyword>
<evidence type="ECO:0000256" key="2">
    <source>
        <dbReference type="ARBA" id="ARBA00022670"/>
    </source>
</evidence>
<dbReference type="RefSeq" id="WP_378018194.1">
    <property type="nucleotide sequence ID" value="NZ_JBHSKT010000009.1"/>
</dbReference>
<accession>A0ABW0EFU7</accession>
<evidence type="ECO:0000256" key="1">
    <source>
        <dbReference type="ARBA" id="ARBA00006247"/>
    </source>
</evidence>
<comment type="similarity">
    <text evidence="1">Belongs to the peptidase M20A family.</text>
</comment>
<keyword evidence="3" id="KW-0479">Metal-binding</keyword>